<accession>A0A0P7GM42</accession>
<dbReference type="Proteomes" id="UP000050535">
    <property type="component" value="Unassembled WGS sequence"/>
</dbReference>
<organism evidence="1 2">
    <name type="scientific">Halolamina pelagica</name>
    <dbReference type="NCBI Taxonomy" id="699431"/>
    <lineage>
        <taxon>Archaea</taxon>
        <taxon>Methanobacteriati</taxon>
        <taxon>Methanobacteriota</taxon>
        <taxon>Stenosarchaea group</taxon>
        <taxon>Halobacteria</taxon>
        <taxon>Halobacteriales</taxon>
        <taxon>Haloferacaceae</taxon>
    </lineage>
</organism>
<keyword evidence="2" id="KW-1185">Reference proteome</keyword>
<sequence length="46" mass="5392">MTVMAISAEDLRRKTGFERVVAWFETEEEEVEAATAYKALEDEYLY</sequence>
<dbReference type="EMBL" id="LGUC01000001">
    <property type="protein sequence ID" value="KPN29624.1"/>
    <property type="molecule type" value="Genomic_DNA"/>
</dbReference>
<evidence type="ECO:0000313" key="1">
    <source>
        <dbReference type="EMBL" id="KPN29624.1"/>
    </source>
</evidence>
<evidence type="ECO:0000313" key="2">
    <source>
        <dbReference type="Proteomes" id="UP000050535"/>
    </source>
</evidence>
<reference evidence="2" key="1">
    <citation type="submission" date="2013-11" db="EMBL/GenBank/DDBJ databases">
        <authorList>
            <person name="Hoang H.T."/>
            <person name="Killian M.L."/>
            <person name="Madson D.M."/>
            <person name="Arruda P.H.E."/>
            <person name="Sun D."/>
            <person name="Schwartz K.J."/>
            <person name="Yoon K."/>
        </authorList>
    </citation>
    <scope>NUCLEOTIDE SEQUENCE [LARGE SCALE GENOMIC DNA]</scope>
    <source>
        <strain evidence="2">CDK2</strain>
    </source>
</reference>
<comment type="caution">
    <text evidence="1">The sequence shown here is derived from an EMBL/GenBank/DDBJ whole genome shotgun (WGS) entry which is preliminary data.</text>
</comment>
<name>A0A0P7GM42_9EURY</name>
<protein>
    <submittedName>
        <fullName evidence="1">Uncharacterized protein</fullName>
    </submittedName>
</protein>
<proteinExistence type="predicted"/>
<dbReference type="AlphaFoldDB" id="A0A0P7GM42"/>
<dbReference type="STRING" id="699431.SY89_00338"/>
<gene>
    <name evidence="1" type="ORF">SY89_00338</name>
</gene>